<evidence type="ECO:0000313" key="2">
    <source>
        <dbReference type="EMBL" id="KAF2224856.1"/>
    </source>
</evidence>
<sequence length="188" mass="19411">MFTTTSFLTLLTTALALPAPPSTPSPAPAPQPFLGIAIRSASPIQYAPINATSLAISLLRPTTTYCPSIPNLPCPSNPSTLFVGPSSSGTLSLKTSVPGGQQVYIAADGRARFTQAHSADTNGGAVTGFGVAGGALQWRGNDWLACPEGEEGYAVYAAQGWNRTDAGCLGFRFRVEDAGSAEGAWQYA</sequence>
<dbReference type="InterPro" id="IPR052820">
    <property type="entry name" value="PhiA_domain"/>
</dbReference>
<organism evidence="2 3">
    <name type="scientific">Elsinoe ampelina</name>
    <dbReference type="NCBI Taxonomy" id="302913"/>
    <lineage>
        <taxon>Eukaryota</taxon>
        <taxon>Fungi</taxon>
        <taxon>Dikarya</taxon>
        <taxon>Ascomycota</taxon>
        <taxon>Pezizomycotina</taxon>
        <taxon>Dothideomycetes</taxon>
        <taxon>Dothideomycetidae</taxon>
        <taxon>Myriangiales</taxon>
        <taxon>Elsinoaceae</taxon>
        <taxon>Elsinoe</taxon>
    </lineage>
</organism>
<keyword evidence="1" id="KW-0732">Signal</keyword>
<dbReference type="EMBL" id="ML992504">
    <property type="protein sequence ID" value="KAF2224856.1"/>
    <property type="molecule type" value="Genomic_DNA"/>
</dbReference>
<proteinExistence type="predicted"/>
<evidence type="ECO:0000313" key="3">
    <source>
        <dbReference type="Proteomes" id="UP000799538"/>
    </source>
</evidence>
<feature type="signal peptide" evidence="1">
    <location>
        <begin position="1"/>
        <end position="16"/>
    </location>
</feature>
<evidence type="ECO:0000256" key="1">
    <source>
        <dbReference type="SAM" id="SignalP"/>
    </source>
</evidence>
<dbReference type="OrthoDB" id="5430620at2759"/>
<name>A0A6A6GGM2_9PEZI</name>
<dbReference type="Proteomes" id="UP000799538">
    <property type="component" value="Unassembled WGS sequence"/>
</dbReference>
<reference evidence="3" key="1">
    <citation type="journal article" date="2020" name="Stud. Mycol.">
        <title>101 Dothideomycetes genomes: A test case for predicting lifestyles and emergence of pathogens.</title>
        <authorList>
            <person name="Haridas S."/>
            <person name="Albert R."/>
            <person name="Binder M."/>
            <person name="Bloem J."/>
            <person name="LaButti K."/>
            <person name="Salamov A."/>
            <person name="Andreopoulos B."/>
            <person name="Baker S."/>
            <person name="Barry K."/>
            <person name="Bills G."/>
            <person name="Bluhm B."/>
            <person name="Cannon C."/>
            <person name="Castanera R."/>
            <person name="Culley D."/>
            <person name="Daum C."/>
            <person name="Ezra D."/>
            <person name="Gonzalez J."/>
            <person name="Henrissat B."/>
            <person name="Kuo A."/>
            <person name="Liang C."/>
            <person name="Lipzen A."/>
            <person name="Lutzoni F."/>
            <person name="Magnuson J."/>
            <person name="Mondo S."/>
            <person name="Nolan M."/>
            <person name="Ohm R."/>
            <person name="Pangilinan J."/>
            <person name="Park H.-J."/>
            <person name="Ramirez L."/>
            <person name="Alfaro M."/>
            <person name="Sun H."/>
            <person name="Tritt A."/>
            <person name="Yoshinaga Y."/>
            <person name="Zwiers L.-H."/>
            <person name="Turgeon B."/>
            <person name="Goodwin S."/>
            <person name="Spatafora J."/>
            <person name="Crous P."/>
            <person name="Grigoriev I."/>
        </authorList>
    </citation>
    <scope>NUCLEOTIDE SEQUENCE [LARGE SCALE GENOMIC DNA]</scope>
    <source>
        <strain evidence="3">CECT 20119</strain>
    </source>
</reference>
<protein>
    <recommendedName>
        <fullName evidence="4">Cell wall protein PhiA</fullName>
    </recommendedName>
</protein>
<evidence type="ECO:0008006" key="4">
    <source>
        <dbReference type="Google" id="ProtNLM"/>
    </source>
</evidence>
<dbReference type="PANTHER" id="PTHR42047:SF1">
    <property type="entry name" value="PROTEIN, PUTATIVE (AFU_ORTHOLOGUE AFUA_6G03560)-RELATED"/>
    <property type="match status" value="1"/>
</dbReference>
<feature type="chain" id="PRO_5025625381" description="Cell wall protein PhiA" evidence="1">
    <location>
        <begin position="17"/>
        <end position="188"/>
    </location>
</feature>
<dbReference type="PANTHER" id="PTHR42047">
    <property type="entry name" value="PROTEIN, PUTATIVE (AFU_ORTHOLOGUE AFUA_6G03560)-RELATED"/>
    <property type="match status" value="1"/>
</dbReference>
<dbReference type="AlphaFoldDB" id="A0A6A6GGM2"/>
<accession>A0A6A6GGM2</accession>
<keyword evidence="3" id="KW-1185">Reference proteome</keyword>
<gene>
    <name evidence="2" type="ORF">BDZ85DRAFT_233051</name>
</gene>